<keyword evidence="2" id="KW-1185">Reference proteome</keyword>
<protein>
    <submittedName>
        <fullName evidence="1">Uncharacterized protein</fullName>
    </submittedName>
</protein>
<sequence>MQPEMLRHADFSHFITGQSHAFFIRSQRVVMESFLRRQTSQSFHVASFLLVVFAQALLRRQKAMGS</sequence>
<gene>
    <name evidence="1" type="ORF">CEJ45_01035</name>
</gene>
<dbReference type="Proteomes" id="UP000214747">
    <property type="component" value="Unassembled WGS sequence"/>
</dbReference>
<reference evidence="1 2" key="1">
    <citation type="journal article" date="2010" name="Int. J. Syst. Evol. Microbiol.">
        <title>Reclassification of Herbaspirillum putei as a later heterotypic synonym of Herbaspirillum huttiense, with the description of H. huttiense subsp. huttiense subsp. nov. and H. huttiense subsp. putei subsp. nov., comb. nov., and description of Herbaspirillum aquaticum sp. nov.</title>
        <authorList>
            <person name="Dobritsa A.P."/>
            <person name="Reddy M.C."/>
            <person name="Samadpour M."/>
        </authorList>
    </citation>
    <scope>NUCLEOTIDE SEQUENCE [LARGE SCALE GENOMIC DNA]</scope>
    <source>
        <strain evidence="1 2">IEH 4430</strain>
    </source>
</reference>
<accession>A0A225SZL4</accession>
<dbReference type="AlphaFoldDB" id="A0A225SZL4"/>
<comment type="caution">
    <text evidence="1">The sequence shown here is derived from an EMBL/GenBank/DDBJ whole genome shotgun (WGS) entry which is preliminary data.</text>
</comment>
<evidence type="ECO:0000313" key="2">
    <source>
        <dbReference type="Proteomes" id="UP000214747"/>
    </source>
</evidence>
<proteinExistence type="predicted"/>
<evidence type="ECO:0000313" key="1">
    <source>
        <dbReference type="EMBL" id="OWY36714.1"/>
    </source>
</evidence>
<organism evidence="1 2">
    <name type="scientific">Herbaspirillum aquaticum</name>
    <dbReference type="NCBI Taxonomy" id="568783"/>
    <lineage>
        <taxon>Bacteria</taxon>
        <taxon>Pseudomonadati</taxon>
        <taxon>Pseudomonadota</taxon>
        <taxon>Betaproteobacteria</taxon>
        <taxon>Burkholderiales</taxon>
        <taxon>Oxalobacteraceae</taxon>
        <taxon>Herbaspirillum</taxon>
    </lineage>
</organism>
<dbReference type="EMBL" id="NJGV01000001">
    <property type="protein sequence ID" value="OWY36714.1"/>
    <property type="molecule type" value="Genomic_DNA"/>
</dbReference>
<name>A0A225SZL4_9BURK</name>
<dbReference type="RefSeq" id="WP_088753399.1">
    <property type="nucleotide sequence ID" value="NZ_NJGV01000001.1"/>
</dbReference>